<dbReference type="NCBIfam" id="TIGR00464">
    <property type="entry name" value="gltX_bact"/>
    <property type="match status" value="1"/>
</dbReference>
<comment type="similarity">
    <text evidence="1 7">Belongs to the class-I aminoacyl-tRNA synthetase family. Glutamate--tRNA ligase type 1 subfamily.</text>
</comment>
<evidence type="ECO:0000259" key="8">
    <source>
        <dbReference type="Pfam" id="PF00749"/>
    </source>
</evidence>
<dbReference type="InterPro" id="IPR033910">
    <property type="entry name" value="GluRS_core"/>
</dbReference>
<dbReference type="EC" id="6.1.1.17" evidence="7"/>
<dbReference type="GO" id="GO:0006424">
    <property type="term" value="P:glutamyl-tRNA aminoacylation"/>
    <property type="evidence" value="ECO:0007669"/>
    <property type="project" value="UniProtKB-UniRule"/>
</dbReference>
<dbReference type="InterPro" id="IPR045462">
    <property type="entry name" value="aa-tRNA-synth_I_cd-bd"/>
</dbReference>
<feature type="short sequence motif" description="'HIGH' region" evidence="7">
    <location>
        <begin position="10"/>
        <end position="20"/>
    </location>
</feature>
<evidence type="ECO:0000259" key="9">
    <source>
        <dbReference type="Pfam" id="PF19269"/>
    </source>
</evidence>
<dbReference type="InterPro" id="IPR000924">
    <property type="entry name" value="Glu/Gln-tRNA-synth"/>
</dbReference>
<dbReference type="InterPro" id="IPR004527">
    <property type="entry name" value="Glu-tRNA-ligase_bac/mito"/>
</dbReference>
<feature type="binding site" evidence="7">
    <location>
        <position position="109"/>
    </location>
    <ligand>
        <name>Zn(2+)</name>
        <dbReference type="ChEBI" id="CHEBI:29105"/>
    </ligand>
</feature>
<feature type="binding site" evidence="7">
    <location>
        <position position="255"/>
    </location>
    <ligand>
        <name>ATP</name>
        <dbReference type="ChEBI" id="CHEBI:30616"/>
    </ligand>
</feature>
<dbReference type="AlphaFoldDB" id="A0A9E2BFY6"/>
<organism evidence="10 11">
    <name type="scientific">Psychracetigena formicireducens</name>
    <dbReference type="NCBI Taxonomy" id="2986056"/>
    <lineage>
        <taxon>Bacteria</taxon>
        <taxon>Bacillati</taxon>
        <taxon>Candidatus Lithacetigenota</taxon>
        <taxon>Candidatus Psychracetigena</taxon>
    </lineage>
</organism>
<dbReference type="Pfam" id="PF19269">
    <property type="entry name" value="Anticodon_2"/>
    <property type="match status" value="1"/>
</dbReference>
<dbReference type="InterPro" id="IPR020058">
    <property type="entry name" value="Glu/Gln-tRNA-synth_Ib_cat-dom"/>
</dbReference>
<evidence type="ECO:0000256" key="5">
    <source>
        <dbReference type="ARBA" id="ARBA00022917"/>
    </source>
</evidence>
<keyword evidence="2 7" id="KW-0436">Ligase</keyword>
<comment type="subcellular location">
    <subcellularLocation>
        <location evidence="7">Cytoplasm</location>
    </subcellularLocation>
</comment>
<comment type="catalytic activity">
    <reaction evidence="7">
        <text>tRNA(Glu) + L-glutamate + ATP = L-glutamyl-tRNA(Glu) + AMP + diphosphate</text>
        <dbReference type="Rhea" id="RHEA:23540"/>
        <dbReference type="Rhea" id="RHEA-COMP:9663"/>
        <dbReference type="Rhea" id="RHEA-COMP:9680"/>
        <dbReference type="ChEBI" id="CHEBI:29985"/>
        <dbReference type="ChEBI" id="CHEBI:30616"/>
        <dbReference type="ChEBI" id="CHEBI:33019"/>
        <dbReference type="ChEBI" id="CHEBI:78442"/>
        <dbReference type="ChEBI" id="CHEBI:78520"/>
        <dbReference type="ChEBI" id="CHEBI:456215"/>
        <dbReference type="EC" id="6.1.1.17"/>
    </reaction>
</comment>
<comment type="caution">
    <text evidence="10">The sequence shown here is derived from an EMBL/GenBank/DDBJ whole genome shotgun (WGS) entry which is preliminary data.</text>
</comment>
<feature type="binding site" evidence="7">
    <location>
        <position position="136"/>
    </location>
    <ligand>
        <name>Zn(2+)</name>
        <dbReference type="ChEBI" id="CHEBI:29105"/>
    </ligand>
</feature>
<dbReference type="SUPFAM" id="SSF52374">
    <property type="entry name" value="Nucleotidylyl transferase"/>
    <property type="match status" value="1"/>
</dbReference>
<feature type="domain" description="Glutamyl/glutaminyl-tRNA synthetase class Ib catalytic" evidence="8">
    <location>
        <begin position="4"/>
        <end position="321"/>
    </location>
</feature>
<dbReference type="CDD" id="cd00808">
    <property type="entry name" value="GluRS_core"/>
    <property type="match status" value="1"/>
</dbReference>
<feature type="short sequence motif" description="'KMSKS' region" evidence="7">
    <location>
        <begin position="252"/>
        <end position="256"/>
    </location>
</feature>
<protein>
    <recommendedName>
        <fullName evidence="7">Glutamate--tRNA ligase</fullName>
        <ecNumber evidence="7">6.1.1.17</ecNumber>
    </recommendedName>
    <alternativeName>
        <fullName evidence="7">Glutamyl-tRNA synthetase</fullName>
        <shortName evidence="7">GluRS</shortName>
    </alternativeName>
</protein>
<evidence type="ECO:0000313" key="10">
    <source>
        <dbReference type="EMBL" id="MBT9144888.1"/>
    </source>
</evidence>
<dbReference type="GO" id="GO:0005829">
    <property type="term" value="C:cytosol"/>
    <property type="evidence" value="ECO:0007669"/>
    <property type="project" value="TreeGrafter"/>
</dbReference>
<dbReference type="Gene3D" id="3.40.50.620">
    <property type="entry name" value="HUPs"/>
    <property type="match status" value="1"/>
</dbReference>
<dbReference type="PANTHER" id="PTHR43311:SF2">
    <property type="entry name" value="GLUTAMATE--TRNA LIGASE, MITOCHONDRIAL-RELATED"/>
    <property type="match status" value="1"/>
</dbReference>
<dbReference type="GO" id="GO:0004818">
    <property type="term" value="F:glutamate-tRNA ligase activity"/>
    <property type="evidence" value="ECO:0007669"/>
    <property type="project" value="UniProtKB-UniRule"/>
</dbReference>
<evidence type="ECO:0000256" key="3">
    <source>
        <dbReference type="ARBA" id="ARBA00022741"/>
    </source>
</evidence>
<dbReference type="PROSITE" id="PS00178">
    <property type="entry name" value="AA_TRNA_LIGASE_I"/>
    <property type="match status" value="1"/>
</dbReference>
<dbReference type="Gene3D" id="1.10.10.350">
    <property type="match status" value="1"/>
</dbReference>
<comment type="cofactor">
    <cofactor evidence="7">
        <name>Zn(2+)</name>
        <dbReference type="ChEBI" id="CHEBI:29105"/>
    </cofactor>
    <text evidence="7">Binds 1 zinc ion per subunit.</text>
</comment>
<evidence type="ECO:0000256" key="6">
    <source>
        <dbReference type="ARBA" id="ARBA00023146"/>
    </source>
</evidence>
<accession>A0A9E2BFY6</accession>
<dbReference type="HAMAP" id="MF_00022">
    <property type="entry name" value="Glu_tRNA_synth_type1"/>
    <property type="match status" value="1"/>
</dbReference>
<feature type="domain" description="Aminoacyl-tRNA synthetase class I anticodon-binding" evidence="9">
    <location>
        <begin position="340"/>
        <end position="471"/>
    </location>
</feature>
<keyword evidence="7" id="KW-0963">Cytoplasm</keyword>
<evidence type="ECO:0000313" key="11">
    <source>
        <dbReference type="Proteomes" id="UP000811545"/>
    </source>
</evidence>
<dbReference type="InterPro" id="IPR049940">
    <property type="entry name" value="GluQ/Sye"/>
</dbReference>
<keyword evidence="4 7" id="KW-0067">ATP-binding</keyword>
<dbReference type="PANTHER" id="PTHR43311">
    <property type="entry name" value="GLUTAMATE--TRNA LIGASE"/>
    <property type="match status" value="1"/>
</dbReference>
<dbReference type="InterPro" id="IPR001412">
    <property type="entry name" value="aa-tRNA-synth_I_CS"/>
</dbReference>
<dbReference type="Pfam" id="PF00749">
    <property type="entry name" value="tRNA-synt_1c"/>
    <property type="match status" value="1"/>
</dbReference>
<feature type="binding site" evidence="7">
    <location>
        <position position="107"/>
    </location>
    <ligand>
        <name>Zn(2+)</name>
        <dbReference type="ChEBI" id="CHEBI:29105"/>
    </ligand>
</feature>
<dbReference type="SUPFAM" id="SSF48163">
    <property type="entry name" value="An anticodon-binding domain of class I aminoacyl-tRNA synthetases"/>
    <property type="match status" value="1"/>
</dbReference>
<evidence type="ECO:0000256" key="7">
    <source>
        <dbReference type="HAMAP-Rule" id="MF_00022"/>
    </source>
</evidence>
<dbReference type="GO" id="GO:0005524">
    <property type="term" value="F:ATP binding"/>
    <property type="evidence" value="ECO:0007669"/>
    <property type="project" value="UniProtKB-UniRule"/>
</dbReference>
<dbReference type="EMBL" id="QLTW01000029">
    <property type="protein sequence ID" value="MBT9144888.1"/>
    <property type="molecule type" value="Genomic_DNA"/>
</dbReference>
<gene>
    <name evidence="10" type="primary">gltX1</name>
    <name evidence="7" type="synonym">gltX</name>
    <name evidence="10" type="ORF">DDT42_00744</name>
</gene>
<evidence type="ECO:0000256" key="1">
    <source>
        <dbReference type="ARBA" id="ARBA00007894"/>
    </source>
</evidence>
<dbReference type="InterPro" id="IPR008925">
    <property type="entry name" value="aa_tRNA-synth_I_cd-bd_sf"/>
</dbReference>
<dbReference type="GO" id="GO:0008270">
    <property type="term" value="F:zinc ion binding"/>
    <property type="evidence" value="ECO:0007669"/>
    <property type="project" value="UniProtKB-UniRule"/>
</dbReference>
<keyword evidence="7" id="KW-0479">Metal-binding</keyword>
<dbReference type="FunFam" id="3.40.50.620:FF:000045">
    <property type="entry name" value="Glutamate--tRNA ligase, mitochondrial"/>
    <property type="match status" value="1"/>
</dbReference>
<evidence type="ECO:0000256" key="4">
    <source>
        <dbReference type="ARBA" id="ARBA00022840"/>
    </source>
</evidence>
<dbReference type="Proteomes" id="UP000811545">
    <property type="component" value="Unassembled WGS sequence"/>
</dbReference>
<dbReference type="PRINTS" id="PR00987">
    <property type="entry name" value="TRNASYNTHGLU"/>
</dbReference>
<keyword evidence="6 7" id="KW-0030">Aminoacyl-tRNA synthetase</keyword>
<reference evidence="10 11" key="1">
    <citation type="journal article" date="2021" name="bioRxiv">
        <title>Unique metabolic strategies in Hadean analogues reveal hints for primordial physiology.</title>
        <authorList>
            <person name="Nobu M.K."/>
            <person name="Nakai R."/>
            <person name="Tamazawa S."/>
            <person name="Mori H."/>
            <person name="Toyoda A."/>
            <person name="Ijiri A."/>
            <person name="Suzuki S."/>
            <person name="Kurokawa K."/>
            <person name="Kamagata Y."/>
            <person name="Tamaki H."/>
        </authorList>
    </citation>
    <scope>NUCLEOTIDE SEQUENCE [LARGE SCALE GENOMIC DNA]</scope>
    <source>
        <strain evidence="10">BS525</strain>
    </source>
</reference>
<sequence>MSNIRVRFPPSPTGYFHLGNARTAIFNWLFARKEKGVFVLRIEDTDPTRSKKEYETAMMEDLLWMGLRWDEGPDVGGPYAPYRQSERLAIYQEYAQALLKENKAYECFCSADYLENEREEAVVRGAVPRYNRRCRELSDIERIELKEKGVVPAIRVKTLLQGEIVVEDIIRGNLVFAYEDLDDFIILRSDKTSTYNFAVVIDDYLMKITHVIRGEDHLHGNTPRQIVVYQKLGWKTPFFGHLPMVLGKDKTKLSKRHGAMAVEEYRQMGYLPQSITNYLALLGWSAGDERELFDLEELIRVFDLNRVGKSPAIFDEEKLRWINHHHISNLDEREFFDISLPYLIKAGYQVDKKDIRLMKLINIIKSSLHMLEELPVRIKFYFYSPELFSISPSEKEILERVRKNVLLWESDLTVDEANLFLNELSPLLGLPKKGYLPLIRKALTGEEKGVELNIITSSLGREEVLKRLDAILIKHEK</sequence>
<evidence type="ECO:0000256" key="2">
    <source>
        <dbReference type="ARBA" id="ARBA00022598"/>
    </source>
</evidence>
<comment type="function">
    <text evidence="7">Catalyzes the attachment of glutamate to tRNA(Glu) in a two-step reaction: glutamate is first activated by ATP to form Glu-AMP and then transferred to the acceptor end of tRNA(Glu).</text>
</comment>
<comment type="subunit">
    <text evidence="7">Monomer.</text>
</comment>
<dbReference type="InterPro" id="IPR014729">
    <property type="entry name" value="Rossmann-like_a/b/a_fold"/>
</dbReference>
<dbReference type="InterPro" id="IPR020751">
    <property type="entry name" value="aa-tRNA-synth_I_codon-bd_sub2"/>
</dbReference>
<feature type="binding site" evidence="7">
    <location>
        <position position="134"/>
    </location>
    <ligand>
        <name>Zn(2+)</name>
        <dbReference type="ChEBI" id="CHEBI:29105"/>
    </ligand>
</feature>
<keyword evidence="7" id="KW-0862">Zinc</keyword>
<proteinExistence type="inferred from homology"/>
<name>A0A9E2BFY6_PSYF1</name>
<keyword evidence="3 7" id="KW-0547">Nucleotide-binding</keyword>
<keyword evidence="5 7" id="KW-0648">Protein biosynthesis</keyword>
<dbReference type="GO" id="GO:0000049">
    <property type="term" value="F:tRNA binding"/>
    <property type="evidence" value="ECO:0007669"/>
    <property type="project" value="InterPro"/>
</dbReference>